<proteinExistence type="predicted"/>
<dbReference type="HOGENOM" id="CLU_1624701_0_0_10"/>
<dbReference type="AlphaFoldDB" id="G2Z2P2"/>
<protein>
    <submittedName>
        <fullName evidence="1">Uncharacterized protein</fullName>
    </submittedName>
</protein>
<evidence type="ECO:0000313" key="2">
    <source>
        <dbReference type="Proteomes" id="UP000009186"/>
    </source>
</evidence>
<accession>G2Z2P2</accession>
<organism evidence="1 2">
    <name type="scientific">Flavobacterium branchiophilum (strain FL-15)</name>
    <dbReference type="NCBI Taxonomy" id="1034807"/>
    <lineage>
        <taxon>Bacteria</taxon>
        <taxon>Pseudomonadati</taxon>
        <taxon>Bacteroidota</taxon>
        <taxon>Flavobacteriia</taxon>
        <taxon>Flavobacteriales</taxon>
        <taxon>Flavobacteriaceae</taxon>
        <taxon>Flavobacterium</taxon>
    </lineage>
</organism>
<gene>
    <name evidence="1" type="ordered locus">FBFL15_2195</name>
</gene>
<dbReference type="Proteomes" id="UP000009186">
    <property type="component" value="Chromosome"/>
</dbReference>
<dbReference type="KEGG" id="fbr:FBFL15_2195"/>
<sequence>MHQIQNNQFIDKRLVALGKNPNATAQIEQSELGDFAENMYPNMMAQADDPAFLLKDKIISPNGEAAYGQTVATTRNGVTHASQIEISRAALSSWHTLASTIGHELNHYIYFNTGIYDSWVSKFGVIRADALDEYKAHYWEKQRGGSPSINIMNSNLRTFNTVK</sequence>
<dbReference type="EMBL" id="FQ859183">
    <property type="protein sequence ID" value="CCB70215.1"/>
    <property type="molecule type" value="Genomic_DNA"/>
</dbReference>
<dbReference type="STRING" id="1034807.FBFL15_2195"/>
<keyword evidence="2" id="KW-1185">Reference proteome</keyword>
<evidence type="ECO:0000313" key="1">
    <source>
        <dbReference type="EMBL" id="CCB70215.1"/>
    </source>
</evidence>
<reference evidence="1 2" key="1">
    <citation type="journal article" date="2011" name="Appl. Environ. Microbiol.">
        <title>Complete genome sequence of the fish pathogen Flavobacterium branchiophilum.</title>
        <authorList>
            <consortium name="1:IP"/>
            <consortium name="Microbial Evolutionary Genomics,F-75015 Paris"/>
            <consortium name="France 2:CNRS"/>
            <consortium name="URA2171"/>
            <consortium name="F-75015 Paris,France 3:Unite de Virologie et Immunologie Mol."/>
            <consortium name="INRA,78352 Jouy en Josas Cedex"/>
            <consortium name="France. 4:Unite de Mathemathique"/>
            <consortium name="Informatique et Genome,INRA"/>
            <consortium name="78352 Jouy en Josas Cedex"/>
            <consortium name="France. 5:CEA/Genoscope"/>
            <consortium name="Evry"/>
            <consortium name="France"/>
            <person name="Touchon M."/>
            <person name="Barbier P."/>
            <person name="Bernardet J.F."/>
            <person name="Loux V."/>
            <person name="Vacherie B."/>
            <person name="Barbe V."/>
            <person name="Rocha E.P."/>
            <person name="Duchaud E."/>
        </authorList>
    </citation>
    <scope>NUCLEOTIDE SEQUENCE [LARGE SCALE GENOMIC DNA]</scope>
    <source>
        <strain evidence="1 2">FL-15</strain>
    </source>
</reference>
<name>G2Z2P2_FLABF</name>